<reference evidence="9" key="1">
    <citation type="submission" date="2020-11" db="EMBL/GenBank/DDBJ databases">
        <authorList>
            <person name="Whitehead M."/>
        </authorList>
    </citation>
    <scope>NUCLEOTIDE SEQUENCE</scope>
    <source>
        <strain evidence="9">EGII</strain>
    </source>
</reference>
<dbReference type="KEGG" id="ccat:101462861"/>
<evidence type="ECO:0000259" key="8">
    <source>
        <dbReference type="PROSITE" id="PS50940"/>
    </source>
</evidence>
<feature type="domain" description="Chitin-binding type-2" evidence="8">
    <location>
        <begin position="154"/>
        <end position="210"/>
    </location>
</feature>
<keyword evidence="10" id="KW-1185">Reference proteome</keyword>
<evidence type="ECO:0000256" key="6">
    <source>
        <dbReference type="SAM" id="MobiDB-lite"/>
    </source>
</evidence>
<evidence type="ECO:0000256" key="7">
    <source>
        <dbReference type="SAM" id="SignalP"/>
    </source>
</evidence>
<feature type="chain" id="PRO_5032438793" evidence="7">
    <location>
        <begin position="17"/>
        <end position="360"/>
    </location>
</feature>
<organism evidence="9 10">
    <name type="scientific">Ceratitis capitata</name>
    <name type="common">Mediterranean fruit fly</name>
    <name type="synonym">Tephritis capitata</name>
    <dbReference type="NCBI Taxonomy" id="7213"/>
    <lineage>
        <taxon>Eukaryota</taxon>
        <taxon>Metazoa</taxon>
        <taxon>Ecdysozoa</taxon>
        <taxon>Arthropoda</taxon>
        <taxon>Hexapoda</taxon>
        <taxon>Insecta</taxon>
        <taxon>Pterygota</taxon>
        <taxon>Neoptera</taxon>
        <taxon>Endopterygota</taxon>
        <taxon>Diptera</taxon>
        <taxon>Brachycera</taxon>
        <taxon>Muscomorpha</taxon>
        <taxon>Tephritoidea</taxon>
        <taxon>Tephritidae</taxon>
        <taxon>Ceratitis</taxon>
        <taxon>Ceratitis</taxon>
    </lineage>
</organism>
<feature type="domain" description="Chitin-binding type-2" evidence="8">
    <location>
        <begin position="304"/>
        <end position="360"/>
    </location>
</feature>
<proteinExistence type="predicted"/>
<dbReference type="SMART" id="SM00494">
    <property type="entry name" value="ChtBD2"/>
    <property type="match status" value="3"/>
</dbReference>
<evidence type="ECO:0000256" key="1">
    <source>
        <dbReference type="ARBA" id="ARBA00022669"/>
    </source>
</evidence>
<keyword evidence="1" id="KW-0147">Chitin-binding</keyword>
<feature type="compositionally biased region" description="Polar residues" evidence="6">
    <location>
        <begin position="274"/>
        <end position="294"/>
    </location>
</feature>
<dbReference type="GO" id="GO:0005576">
    <property type="term" value="C:extracellular region"/>
    <property type="evidence" value="ECO:0007669"/>
    <property type="project" value="InterPro"/>
</dbReference>
<sequence length="360" mass="39930">MLPLILWLSFIYGLNAEIEDLSQVLCKDTSVGDVVPNPRDCNSYFVCGTVPLISFCAQGLHFDAKNKVCNWPELAKCKLNESISLTKYIPGNVVNTSAAKVFSNHLSGPTLELKQNREDVTQETPLDPQFISYVALDVNTHETINPMVGYDSKNIACKHYGAYFLPHPADCNQYYMCVFGYIFQHKCGRGTGWNYKRQVCEIRPLTECYSSATTVQINNAQPSPGPLTEFSSDQLLDTPPTDGVYTVCYVLNNGVAGRPTWVPQDITTLPNSSPPIINWQSTRTPPSLVTPSSTGREHPSDLVIPICPGEDKVYLAHPSNCSKYYICIIGMPVLTSCPEGLYWNSRTEFCDSPVNVECSQ</sequence>
<dbReference type="Pfam" id="PF01607">
    <property type="entry name" value="CBM_14"/>
    <property type="match status" value="3"/>
</dbReference>
<keyword evidence="5" id="KW-0325">Glycoprotein</keyword>
<dbReference type="InterPro" id="IPR051940">
    <property type="entry name" value="Chitin_bind-dev_reg"/>
</dbReference>
<dbReference type="AlphaFoldDB" id="A0A811V0V9"/>
<dbReference type="GO" id="GO:0008061">
    <property type="term" value="F:chitin binding"/>
    <property type="evidence" value="ECO:0007669"/>
    <property type="project" value="UniProtKB-KW"/>
</dbReference>
<dbReference type="PROSITE" id="PS50940">
    <property type="entry name" value="CHIT_BIND_II"/>
    <property type="match status" value="3"/>
</dbReference>
<dbReference type="PANTHER" id="PTHR23301:SF0">
    <property type="entry name" value="CHITIN-BINDING TYPE-2 DOMAIN-CONTAINING PROTEIN-RELATED"/>
    <property type="match status" value="1"/>
</dbReference>
<protein>
    <submittedName>
        <fullName evidence="9">(Mediterranean fruit fly) hypothetical protein</fullName>
    </submittedName>
</protein>
<feature type="signal peptide" evidence="7">
    <location>
        <begin position="1"/>
        <end position="16"/>
    </location>
</feature>
<dbReference type="OrthoDB" id="6422323at2759"/>
<comment type="caution">
    <text evidence="9">The sequence shown here is derived from an EMBL/GenBank/DDBJ whole genome shotgun (WGS) entry which is preliminary data.</text>
</comment>
<evidence type="ECO:0000313" key="9">
    <source>
        <dbReference type="EMBL" id="CAD7005109.1"/>
    </source>
</evidence>
<gene>
    <name evidence="9" type="ORF">CCAP1982_LOCUS13471</name>
</gene>
<dbReference type="Gene3D" id="2.170.140.10">
    <property type="entry name" value="Chitin binding domain"/>
    <property type="match status" value="3"/>
</dbReference>
<dbReference type="EMBL" id="CAJHJT010000034">
    <property type="protein sequence ID" value="CAD7005109.1"/>
    <property type="molecule type" value="Genomic_DNA"/>
</dbReference>
<dbReference type="Proteomes" id="UP000606786">
    <property type="component" value="Unassembled WGS sequence"/>
</dbReference>
<evidence type="ECO:0000256" key="5">
    <source>
        <dbReference type="ARBA" id="ARBA00023180"/>
    </source>
</evidence>
<feature type="region of interest" description="Disordered" evidence="6">
    <location>
        <begin position="274"/>
        <end position="296"/>
    </location>
</feature>
<dbReference type="InterPro" id="IPR002557">
    <property type="entry name" value="Chitin-bd_dom"/>
</dbReference>
<evidence type="ECO:0000256" key="2">
    <source>
        <dbReference type="ARBA" id="ARBA00022729"/>
    </source>
</evidence>
<dbReference type="SUPFAM" id="SSF57625">
    <property type="entry name" value="Invertebrate chitin-binding proteins"/>
    <property type="match status" value="3"/>
</dbReference>
<name>A0A811V0V9_CERCA</name>
<keyword evidence="3" id="KW-0677">Repeat</keyword>
<evidence type="ECO:0000313" key="10">
    <source>
        <dbReference type="Proteomes" id="UP000606786"/>
    </source>
</evidence>
<dbReference type="InterPro" id="IPR036508">
    <property type="entry name" value="Chitin-bd_dom_sf"/>
</dbReference>
<keyword evidence="2 7" id="KW-0732">Signal</keyword>
<evidence type="ECO:0000256" key="3">
    <source>
        <dbReference type="ARBA" id="ARBA00022737"/>
    </source>
</evidence>
<dbReference type="PANTHER" id="PTHR23301">
    <property type="entry name" value="CHITIN BINDING PERITROPHIN-A"/>
    <property type="match status" value="1"/>
</dbReference>
<accession>A0A811V0V9</accession>
<evidence type="ECO:0000256" key="4">
    <source>
        <dbReference type="ARBA" id="ARBA00023157"/>
    </source>
</evidence>
<keyword evidence="4" id="KW-1015">Disulfide bond</keyword>
<feature type="domain" description="Chitin-binding type-2" evidence="8">
    <location>
        <begin position="23"/>
        <end position="79"/>
    </location>
</feature>